<protein>
    <submittedName>
        <fullName evidence="1">Uncharacterized protein</fullName>
    </submittedName>
</protein>
<name>A0A4Z2IG01_9TELE</name>
<organism evidence="1 2">
    <name type="scientific">Liparis tanakae</name>
    <name type="common">Tanaka's snailfish</name>
    <dbReference type="NCBI Taxonomy" id="230148"/>
    <lineage>
        <taxon>Eukaryota</taxon>
        <taxon>Metazoa</taxon>
        <taxon>Chordata</taxon>
        <taxon>Craniata</taxon>
        <taxon>Vertebrata</taxon>
        <taxon>Euteleostomi</taxon>
        <taxon>Actinopterygii</taxon>
        <taxon>Neopterygii</taxon>
        <taxon>Teleostei</taxon>
        <taxon>Neoteleostei</taxon>
        <taxon>Acanthomorphata</taxon>
        <taxon>Eupercaria</taxon>
        <taxon>Perciformes</taxon>
        <taxon>Cottioidei</taxon>
        <taxon>Cottales</taxon>
        <taxon>Liparidae</taxon>
        <taxon>Liparis</taxon>
    </lineage>
</organism>
<proteinExistence type="predicted"/>
<comment type="caution">
    <text evidence="1">The sequence shown here is derived from an EMBL/GenBank/DDBJ whole genome shotgun (WGS) entry which is preliminary data.</text>
</comment>
<evidence type="ECO:0000313" key="2">
    <source>
        <dbReference type="Proteomes" id="UP000314294"/>
    </source>
</evidence>
<evidence type="ECO:0000313" key="1">
    <source>
        <dbReference type="EMBL" id="TNN76717.1"/>
    </source>
</evidence>
<dbReference type="AlphaFoldDB" id="A0A4Z2IG01"/>
<accession>A0A4Z2IG01</accession>
<dbReference type="EMBL" id="SRLO01000090">
    <property type="protein sequence ID" value="TNN76717.1"/>
    <property type="molecule type" value="Genomic_DNA"/>
</dbReference>
<sequence length="88" mass="10269">MKSRWDYHQLRHYFQLVGLCVRRSAQHGSFYYGPVLSPPFHPSSHHPSFPFSLSRTSPKSRVSERCSLTLNGTHISQREDIRLNVMVQ</sequence>
<reference evidence="1 2" key="1">
    <citation type="submission" date="2019-03" db="EMBL/GenBank/DDBJ databases">
        <title>First draft genome of Liparis tanakae, snailfish: a comprehensive survey of snailfish specific genes.</title>
        <authorList>
            <person name="Kim W."/>
            <person name="Song I."/>
            <person name="Jeong J.-H."/>
            <person name="Kim D."/>
            <person name="Kim S."/>
            <person name="Ryu S."/>
            <person name="Song J.Y."/>
            <person name="Lee S.K."/>
        </authorList>
    </citation>
    <scope>NUCLEOTIDE SEQUENCE [LARGE SCALE GENOMIC DNA]</scope>
    <source>
        <tissue evidence="1">Muscle</tissue>
    </source>
</reference>
<dbReference type="Proteomes" id="UP000314294">
    <property type="component" value="Unassembled WGS sequence"/>
</dbReference>
<gene>
    <name evidence="1" type="ORF">EYF80_012966</name>
</gene>
<keyword evidence="2" id="KW-1185">Reference proteome</keyword>